<dbReference type="GO" id="GO:0005524">
    <property type="term" value="F:ATP binding"/>
    <property type="evidence" value="ECO:0007669"/>
    <property type="project" value="InterPro"/>
</dbReference>
<evidence type="ECO:0000256" key="5">
    <source>
        <dbReference type="SAM" id="MobiDB-lite"/>
    </source>
</evidence>
<dbReference type="InterPro" id="IPR039421">
    <property type="entry name" value="Type_1_exporter"/>
</dbReference>
<proteinExistence type="predicted"/>
<sequence length="283" mass="31393">MSLIPHPTNTGTISATVNASDKAVEEAAEAAQIHSKIVDFPDGYNTRVGERGMRLSGGEKQRVGIARTMLKNPQIVVLDEATSALDRYASALSFHYLLLPLTSLSYPHFPSTTERHIQASLRRITTNRTGLVIAHRLSTIADADLILVLKRGEVVERGTHEELLRIEGGVYRDMWAKQQEGVGEEEGGRDDEGSISAEDGRDDEGSISAEDERVETPEDEEIVEEELNCQCEYHFVEEVKGGVDVPVPRELVIRGGRKYCERCHQHRICELERDGRGGSVMSQ</sequence>
<dbReference type="PANTHER" id="PTHR24221:SF654">
    <property type="entry name" value="ATP-BINDING CASSETTE SUB-FAMILY B MEMBER 6"/>
    <property type="match status" value="1"/>
</dbReference>
<dbReference type="PANTHER" id="PTHR24221">
    <property type="entry name" value="ATP-BINDING CASSETTE SUB-FAMILY B"/>
    <property type="match status" value="1"/>
</dbReference>
<protein>
    <submittedName>
        <fullName evidence="7">P-loop containing nucleoside triphosphate hydrolase protein</fullName>
    </submittedName>
</protein>
<comment type="subcellular location">
    <subcellularLocation>
        <location evidence="1">Membrane</location>
        <topology evidence="1">Multi-pass membrane protein</topology>
    </subcellularLocation>
</comment>
<evidence type="ECO:0000256" key="4">
    <source>
        <dbReference type="ARBA" id="ARBA00023136"/>
    </source>
</evidence>
<keyword evidence="7" id="KW-0378">Hydrolase</keyword>
<accession>A0A433Q345</accession>
<evidence type="ECO:0000256" key="1">
    <source>
        <dbReference type="ARBA" id="ARBA00004141"/>
    </source>
</evidence>
<evidence type="ECO:0000256" key="2">
    <source>
        <dbReference type="ARBA" id="ARBA00022692"/>
    </source>
</evidence>
<evidence type="ECO:0000259" key="6">
    <source>
        <dbReference type="Pfam" id="PF00005"/>
    </source>
</evidence>
<dbReference type="GO" id="GO:0005774">
    <property type="term" value="C:vacuolar membrane"/>
    <property type="evidence" value="ECO:0007669"/>
    <property type="project" value="TreeGrafter"/>
</dbReference>
<dbReference type="GO" id="GO:0016887">
    <property type="term" value="F:ATP hydrolysis activity"/>
    <property type="evidence" value="ECO:0007669"/>
    <property type="project" value="InterPro"/>
</dbReference>
<dbReference type="Gene3D" id="1.20.1560.10">
    <property type="entry name" value="ABC transporter type 1, transmembrane domain"/>
    <property type="match status" value="1"/>
</dbReference>
<dbReference type="InterPro" id="IPR027417">
    <property type="entry name" value="P-loop_NTPase"/>
</dbReference>
<dbReference type="InterPro" id="IPR036640">
    <property type="entry name" value="ABC1_TM_sf"/>
</dbReference>
<evidence type="ECO:0000313" key="7">
    <source>
        <dbReference type="EMBL" id="RUS24197.1"/>
    </source>
</evidence>
<dbReference type="Pfam" id="PF00005">
    <property type="entry name" value="ABC_tran"/>
    <property type="match status" value="1"/>
</dbReference>
<keyword evidence="8" id="KW-1185">Reference proteome</keyword>
<organism evidence="7 8">
    <name type="scientific">Jimgerdemannia flammicorona</name>
    <dbReference type="NCBI Taxonomy" id="994334"/>
    <lineage>
        <taxon>Eukaryota</taxon>
        <taxon>Fungi</taxon>
        <taxon>Fungi incertae sedis</taxon>
        <taxon>Mucoromycota</taxon>
        <taxon>Mucoromycotina</taxon>
        <taxon>Endogonomycetes</taxon>
        <taxon>Endogonales</taxon>
        <taxon>Endogonaceae</taxon>
        <taxon>Jimgerdemannia</taxon>
    </lineage>
</organism>
<dbReference type="Proteomes" id="UP000274822">
    <property type="component" value="Unassembled WGS sequence"/>
</dbReference>
<reference evidence="7 8" key="1">
    <citation type="journal article" date="2018" name="New Phytol.">
        <title>Phylogenomics of Endogonaceae and evolution of mycorrhizas within Mucoromycota.</title>
        <authorList>
            <person name="Chang Y."/>
            <person name="Desiro A."/>
            <person name="Na H."/>
            <person name="Sandor L."/>
            <person name="Lipzen A."/>
            <person name="Clum A."/>
            <person name="Barry K."/>
            <person name="Grigoriev I.V."/>
            <person name="Martin F.M."/>
            <person name="Stajich J.E."/>
            <person name="Smith M.E."/>
            <person name="Bonito G."/>
            <person name="Spatafora J.W."/>
        </authorList>
    </citation>
    <scope>NUCLEOTIDE SEQUENCE [LARGE SCALE GENOMIC DNA]</scope>
    <source>
        <strain evidence="7 8">AD002</strain>
    </source>
</reference>
<dbReference type="EMBL" id="RBNJ01016865">
    <property type="protein sequence ID" value="RUS24197.1"/>
    <property type="molecule type" value="Genomic_DNA"/>
</dbReference>
<dbReference type="AlphaFoldDB" id="A0A433Q345"/>
<keyword evidence="2" id="KW-0812">Transmembrane</keyword>
<evidence type="ECO:0000256" key="3">
    <source>
        <dbReference type="ARBA" id="ARBA00022989"/>
    </source>
</evidence>
<keyword evidence="3" id="KW-1133">Transmembrane helix</keyword>
<feature type="region of interest" description="Disordered" evidence="5">
    <location>
        <begin position="180"/>
        <end position="220"/>
    </location>
</feature>
<evidence type="ECO:0000313" key="8">
    <source>
        <dbReference type="Proteomes" id="UP000274822"/>
    </source>
</evidence>
<comment type="caution">
    <text evidence="7">The sequence shown here is derived from an EMBL/GenBank/DDBJ whole genome shotgun (WGS) entry which is preliminary data.</text>
</comment>
<dbReference type="GO" id="GO:0042626">
    <property type="term" value="F:ATPase-coupled transmembrane transporter activity"/>
    <property type="evidence" value="ECO:0007669"/>
    <property type="project" value="TreeGrafter"/>
</dbReference>
<feature type="domain" description="ABC transporter" evidence="6">
    <location>
        <begin position="20"/>
        <end position="83"/>
    </location>
</feature>
<dbReference type="SUPFAM" id="SSF52540">
    <property type="entry name" value="P-loop containing nucleoside triphosphate hydrolases"/>
    <property type="match status" value="2"/>
</dbReference>
<dbReference type="Gene3D" id="3.40.50.300">
    <property type="entry name" value="P-loop containing nucleotide triphosphate hydrolases"/>
    <property type="match status" value="2"/>
</dbReference>
<keyword evidence="4" id="KW-0472">Membrane</keyword>
<dbReference type="InterPro" id="IPR003439">
    <property type="entry name" value="ABC_transporter-like_ATP-bd"/>
</dbReference>
<name>A0A433Q345_9FUNG</name>
<gene>
    <name evidence="7" type="ORF">BC938DRAFT_473963</name>
</gene>